<dbReference type="AlphaFoldDB" id="A0A3M2RI34"/>
<dbReference type="PANTHER" id="PTHR42877">
    <property type="entry name" value="L-ORNITHINE N(5)-MONOOXYGENASE-RELATED"/>
    <property type="match status" value="1"/>
</dbReference>
<sequence>MLVHDYDTPTTLHGSGTTDFAATDVGVSANVVNGHTVETPVVNDKHNEFVSEEVPLGEPRRLRVICIGAGATGLNLAYMLPRHLKNIDLLMYEKNEAIGGTWLENRYPGIACDIPAHIYQFTWAPNPTWSEFYASGPEILRYFQDTAKKFDLEKYVNLKHRVTRAEWNEDDGTWMLEILNKETQQTMTDYCHFLINGSGFLNHWTFPKIPGLHSFKGPLMHTANWDNDVPLENQKIGLIGNGSSGIQLLTAIQPVAKHLTTFIRSPTWITTVYLQDYAGPGGSNFEYTPEQIEKYKKNPEEYLNYRKAMESDMSGSFDISFKDSDFQQMARQYLTEQMKKRLGEDHPLSQNLIPDFSVGCRRLTPGTGYLEALTQSNVTVERTPIARVVPEGIELENGELVELDLLACATGFDVSWAPRFPIIGRKGINLQEEWSKTRASAYMALGVPNFPNYTLFLGPGGPLSHGSALPSIEHQTKYIARLLYKMQIEGYKAAVPSQAATQDFISHMHKFNERTVWSGDCNSWFKGGVKENKPLCHPGSRTHWFHMLTEPRWEDWEWERLSENRFSYLGNGWTTWEKKGKDLSYYLDDPDSGYQSLRY</sequence>
<gene>
    <name evidence="2" type="ORF">CDV36_014501</name>
</gene>
<dbReference type="Proteomes" id="UP000277212">
    <property type="component" value="Unassembled WGS sequence"/>
</dbReference>
<dbReference type="EMBL" id="NKUJ01000465">
    <property type="protein sequence ID" value="RMJ04819.1"/>
    <property type="molecule type" value="Genomic_DNA"/>
</dbReference>
<evidence type="ECO:0000313" key="3">
    <source>
        <dbReference type="Proteomes" id="UP000277212"/>
    </source>
</evidence>
<accession>A0A3M2RI34</accession>
<protein>
    <recommendedName>
        <fullName evidence="4">Sterigmatocystin biosynthesis monooxygenase stcW</fullName>
    </recommendedName>
</protein>
<dbReference type="SUPFAM" id="SSF51905">
    <property type="entry name" value="FAD/NAD(P)-binding domain"/>
    <property type="match status" value="1"/>
</dbReference>
<proteinExistence type="inferred from homology"/>
<comment type="similarity">
    <text evidence="1">Belongs to the FAD-binding monooxygenase family.</text>
</comment>
<evidence type="ECO:0008006" key="4">
    <source>
        <dbReference type="Google" id="ProtNLM"/>
    </source>
</evidence>
<dbReference type="InterPro" id="IPR036188">
    <property type="entry name" value="FAD/NAD-bd_sf"/>
</dbReference>
<comment type="caution">
    <text evidence="2">The sequence shown here is derived from an EMBL/GenBank/DDBJ whole genome shotgun (WGS) entry which is preliminary data.</text>
</comment>
<dbReference type="Pfam" id="PF13450">
    <property type="entry name" value="NAD_binding_8"/>
    <property type="match status" value="1"/>
</dbReference>
<dbReference type="InterPro" id="IPR051209">
    <property type="entry name" value="FAD-bind_Monooxygenase_sf"/>
</dbReference>
<name>A0A3M2RI34_9HYPO</name>
<evidence type="ECO:0000256" key="1">
    <source>
        <dbReference type="ARBA" id="ARBA00010139"/>
    </source>
</evidence>
<organism evidence="2 3">
    <name type="scientific">Fusarium kuroshium</name>
    <dbReference type="NCBI Taxonomy" id="2010991"/>
    <lineage>
        <taxon>Eukaryota</taxon>
        <taxon>Fungi</taxon>
        <taxon>Dikarya</taxon>
        <taxon>Ascomycota</taxon>
        <taxon>Pezizomycotina</taxon>
        <taxon>Sordariomycetes</taxon>
        <taxon>Hypocreomycetidae</taxon>
        <taxon>Hypocreales</taxon>
        <taxon>Nectriaceae</taxon>
        <taxon>Fusarium</taxon>
        <taxon>Fusarium solani species complex</taxon>
    </lineage>
</organism>
<evidence type="ECO:0000313" key="2">
    <source>
        <dbReference type="EMBL" id="RMJ04819.1"/>
    </source>
</evidence>
<dbReference type="Gene3D" id="3.50.50.60">
    <property type="entry name" value="FAD/NAD(P)-binding domain"/>
    <property type="match status" value="2"/>
</dbReference>
<dbReference type="OrthoDB" id="74360at2759"/>
<keyword evidence="3" id="KW-1185">Reference proteome</keyword>
<dbReference type="PANTHER" id="PTHR42877:SF12">
    <property type="entry name" value="MONOOXYGENASE"/>
    <property type="match status" value="1"/>
</dbReference>
<reference evidence="2 3" key="1">
    <citation type="submission" date="2017-06" db="EMBL/GenBank/DDBJ databases">
        <title>Comparative genomic analysis of Ambrosia Fusariam Clade fungi.</title>
        <authorList>
            <person name="Stajich J.E."/>
            <person name="Carrillo J."/>
            <person name="Kijimoto T."/>
            <person name="Eskalen A."/>
            <person name="O'Donnell K."/>
            <person name="Kasson M."/>
        </authorList>
    </citation>
    <scope>NUCLEOTIDE SEQUENCE [LARGE SCALE GENOMIC DNA]</scope>
    <source>
        <strain evidence="2">UCR3666</strain>
    </source>
</reference>